<organism evidence="2">
    <name type="scientific">marine metagenome</name>
    <dbReference type="NCBI Taxonomy" id="408172"/>
    <lineage>
        <taxon>unclassified sequences</taxon>
        <taxon>metagenomes</taxon>
        <taxon>ecological metagenomes</taxon>
    </lineage>
</organism>
<name>A0A382CU70_9ZZZZ</name>
<dbReference type="Gene3D" id="1.10.3680.10">
    <property type="entry name" value="TerB-like"/>
    <property type="match status" value="1"/>
</dbReference>
<dbReference type="AlphaFoldDB" id="A0A382CU70"/>
<dbReference type="CDD" id="cd07177">
    <property type="entry name" value="terB_like"/>
    <property type="match status" value="1"/>
</dbReference>
<dbReference type="InterPro" id="IPR029024">
    <property type="entry name" value="TerB-like"/>
</dbReference>
<protein>
    <recommendedName>
        <fullName evidence="1">Co-chaperone DjlA N-terminal domain-containing protein</fullName>
    </recommendedName>
</protein>
<dbReference type="InterPro" id="IPR007791">
    <property type="entry name" value="DjlA_N"/>
</dbReference>
<sequence>LAAFAYVLGRVAHADSHFSESETQKMQDIVQLLGHIPESQAVILVEIAKHQVRLFGGTENFSVSRRFRELSTPEQRIELLECVFAVSAADDSITVVEEGQARQISKELRLTHKEFIQARSAYVGHLEALKELRASHSGAGQ</sequence>
<proteinExistence type="predicted"/>
<gene>
    <name evidence="2" type="ORF">METZ01_LOCUS182273</name>
</gene>
<dbReference type="Pfam" id="PF05099">
    <property type="entry name" value="TerB"/>
    <property type="match status" value="1"/>
</dbReference>
<feature type="non-terminal residue" evidence="2">
    <location>
        <position position="1"/>
    </location>
</feature>
<dbReference type="EMBL" id="UINC01036051">
    <property type="protein sequence ID" value="SVB29419.1"/>
    <property type="molecule type" value="Genomic_DNA"/>
</dbReference>
<feature type="domain" description="Co-chaperone DjlA N-terminal" evidence="1">
    <location>
        <begin position="3"/>
        <end position="119"/>
    </location>
</feature>
<dbReference type="SUPFAM" id="SSF158682">
    <property type="entry name" value="TerB-like"/>
    <property type="match status" value="1"/>
</dbReference>
<evidence type="ECO:0000259" key="1">
    <source>
        <dbReference type="Pfam" id="PF05099"/>
    </source>
</evidence>
<accession>A0A382CU70</accession>
<reference evidence="2" key="1">
    <citation type="submission" date="2018-05" db="EMBL/GenBank/DDBJ databases">
        <authorList>
            <person name="Lanie J.A."/>
            <person name="Ng W.-L."/>
            <person name="Kazmierczak K.M."/>
            <person name="Andrzejewski T.M."/>
            <person name="Davidsen T.M."/>
            <person name="Wayne K.J."/>
            <person name="Tettelin H."/>
            <person name="Glass J.I."/>
            <person name="Rusch D."/>
            <person name="Podicherti R."/>
            <person name="Tsui H.-C.T."/>
            <person name="Winkler M.E."/>
        </authorList>
    </citation>
    <scope>NUCLEOTIDE SEQUENCE</scope>
</reference>
<evidence type="ECO:0000313" key="2">
    <source>
        <dbReference type="EMBL" id="SVB29419.1"/>
    </source>
</evidence>